<proteinExistence type="predicted"/>
<keyword evidence="2" id="KW-0732">Signal</keyword>
<dbReference type="OrthoDB" id="2362516at2759"/>
<accession>A0A0C9T9M7</accession>
<evidence type="ECO:0000313" key="3">
    <source>
        <dbReference type="EMBL" id="KII84968.1"/>
    </source>
</evidence>
<gene>
    <name evidence="3" type="ORF">PLICRDRAFT_57463</name>
</gene>
<name>A0A0C9T9M7_PLICR</name>
<organism evidence="3 4">
    <name type="scientific">Plicaturopsis crispa FD-325 SS-3</name>
    <dbReference type="NCBI Taxonomy" id="944288"/>
    <lineage>
        <taxon>Eukaryota</taxon>
        <taxon>Fungi</taxon>
        <taxon>Dikarya</taxon>
        <taxon>Basidiomycota</taxon>
        <taxon>Agaricomycotina</taxon>
        <taxon>Agaricomycetes</taxon>
        <taxon>Agaricomycetidae</taxon>
        <taxon>Amylocorticiales</taxon>
        <taxon>Amylocorticiaceae</taxon>
        <taxon>Plicatura</taxon>
        <taxon>Plicaturopsis crispa</taxon>
    </lineage>
</organism>
<dbReference type="EMBL" id="KN832569">
    <property type="protein sequence ID" value="KII84968.1"/>
    <property type="molecule type" value="Genomic_DNA"/>
</dbReference>
<protein>
    <recommendedName>
        <fullName evidence="5">Carbohydrate-binding module family 19 domain-containing protein</fullName>
    </recommendedName>
</protein>
<dbReference type="Proteomes" id="UP000053263">
    <property type="component" value="Unassembled WGS sequence"/>
</dbReference>
<dbReference type="AlphaFoldDB" id="A0A0C9T9M7"/>
<reference evidence="3 4" key="1">
    <citation type="submission" date="2014-06" db="EMBL/GenBank/DDBJ databases">
        <title>Evolutionary Origins and Diversification of the Mycorrhizal Mutualists.</title>
        <authorList>
            <consortium name="DOE Joint Genome Institute"/>
            <consortium name="Mycorrhizal Genomics Consortium"/>
            <person name="Kohler A."/>
            <person name="Kuo A."/>
            <person name="Nagy L.G."/>
            <person name="Floudas D."/>
            <person name="Copeland A."/>
            <person name="Barry K.W."/>
            <person name="Cichocki N."/>
            <person name="Veneault-Fourrey C."/>
            <person name="LaButti K."/>
            <person name="Lindquist E.A."/>
            <person name="Lipzen A."/>
            <person name="Lundell T."/>
            <person name="Morin E."/>
            <person name="Murat C."/>
            <person name="Riley R."/>
            <person name="Ohm R."/>
            <person name="Sun H."/>
            <person name="Tunlid A."/>
            <person name="Henrissat B."/>
            <person name="Grigoriev I.V."/>
            <person name="Hibbett D.S."/>
            <person name="Martin F."/>
        </authorList>
    </citation>
    <scope>NUCLEOTIDE SEQUENCE [LARGE SCALE GENOMIC DNA]</scope>
    <source>
        <strain evidence="3 4">FD-325 SS-3</strain>
    </source>
</reference>
<evidence type="ECO:0000256" key="1">
    <source>
        <dbReference type="SAM" id="MobiDB-lite"/>
    </source>
</evidence>
<feature type="signal peptide" evidence="2">
    <location>
        <begin position="1"/>
        <end position="19"/>
    </location>
</feature>
<feature type="region of interest" description="Disordered" evidence="1">
    <location>
        <begin position="142"/>
        <end position="201"/>
    </location>
</feature>
<evidence type="ECO:0000313" key="4">
    <source>
        <dbReference type="Proteomes" id="UP000053263"/>
    </source>
</evidence>
<dbReference type="HOGENOM" id="CLU_038844_0_0_1"/>
<evidence type="ECO:0000256" key="2">
    <source>
        <dbReference type="SAM" id="SignalP"/>
    </source>
</evidence>
<feature type="chain" id="PRO_5002213574" description="Carbohydrate-binding module family 19 domain-containing protein" evidence="2">
    <location>
        <begin position="20"/>
        <end position="345"/>
    </location>
</feature>
<evidence type="ECO:0008006" key="5">
    <source>
        <dbReference type="Google" id="ProtNLM"/>
    </source>
</evidence>
<feature type="compositionally biased region" description="Low complexity" evidence="1">
    <location>
        <begin position="184"/>
        <end position="201"/>
    </location>
</feature>
<keyword evidence="4" id="KW-1185">Reference proteome</keyword>
<sequence>MVQFTAILAASMAISAASALPFQKRIAQTIADSTKDWVAACTKAGGADKCGTISQTAFTTLLAAGKNCDQQDAADQMVDLAKTLNNDPDMIKFAQLFVQQPRNAPDSLQVPYCQTAPKNAELNGFFHCQFSGSDFTKFSGDQTGNKPLGVDNLDPAGSCPASKTPIPDGKQLTDITQDPGQPQGASGSAASGSSNSTASATSAAPAASSSVASTASGSDNSGAGAASESAATTAAPAASSSPAAAAGAASGFQAQNGKDAQALNAKFATLTADSACTDGDQACVSGGFAQCVGGKFVTTQCAGGTQCFALPLVNKAGTSVTCSTQADAAARIAATGTQGGVTGSG</sequence>